<dbReference type="GO" id="GO:0005886">
    <property type="term" value="C:plasma membrane"/>
    <property type="evidence" value="ECO:0007669"/>
    <property type="project" value="TreeGrafter"/>
</dbReference>
<feature type="compositionally biased region" description="Acidic residues" evidence="14">
    <location>
        <begin position="476"/>
        <end position="489"/>
    </location>
</feature>
<proteinExistence type="predicted"/>
<dbReference type="PROSITE" id="PS50003">
    <property type="entry name" value="PH_DOMAIN"/>
    <property type="match status" value="1"/>
</dbReference>
<dbReference type="PROSITE" id="PS50222">
    <property type="entry name" value="EF_HAND_2"/>
    <property type="match status" value="2"/>
</dbReference>
<dbReference type="InterPro" id="IPR001849">
    <property type="entry name" value="PH_domain"/>
</dbReference>
<organism evidence="18 19">
    <name type="scientific">Eudromia elegans</name>
    <name type="common">Elegant crested-tinamou</name>
    <dbReference type="NCBI Taxonomy" id="8805"/>
    <lineage>
        <taxon>Eukaryota</taxon>
        <taxon>Metazoa</taxon>
        <taxon>Chordata</taxon>
        <taxon>Craniata</taxon>
        <taxon>Vertebrata</taxon>
        <taxon>Euteleostomi</taxon>
        <taxon>Archelosauria</taxon>
        <taxon>Archosauria</taxon>
        <taxon>Dinosauria</taxon>
        <taxon>Saurischia</taxon>
        <taxon>Theropoda</taxon>
        <taxon>Coelurosauria</taxon>
        <taxon>Aves</taxon>
        <taxon>Palaeognathae</taxon>
        <taxon>Tinamiformes</taxon>
        <taxon>Tinamidae</taxon>
        <taxon>Eudromia</taxon>
    </lineage>
</organism>
<keyword evidence="7 13" id="KW-0378">Hydrolase</keyword>
<dbReference type="PROSITE" id="PS50008">
    <property type="entry name" value="PIPLC_Y_DOMAIN"/>
    <property type="match status" value="1"/>
</dbReference>
<dbReference type="Gene3D" id="2.30.29.30">
    <property type="entry name" value="Pleckstrin-homology domain (PH domain)/Phosphotyrosine-binding domain (PTB)"/>
    <property type="match status" value="1"/>
</dbReference>
<sequence>LTDDEDIKLMLRGSRLWKVKAPRAKERLFRLQEDGLSIWFERRFRHARSKHILLVTHIEAVRRGRQSEGLRRFGGAFPERRCFTIVFKGARKNLDLAAAADDDARHWVQGLGKLMARVAAMSQREKLEQYPTGEPGRGAGMRWIHDILRRADKNRDNQMCFGEVKDMLRMINIDMDDAYAYELFQECDRSGDGRLVERELEEFCRRLLRRPELEELFGRCSGDDCVLSAEELRDFLREQGEEATLRRARALIRAHELSDAAKQQDLMTLDGFTMYLLSTDGDILNPEHTRVHQDMSQPLCHYFISSSHNTYLTRNQIGGSSSTEAYVRVLLKGCRCVELDCWEGSDGEPVVYHGHTLTSKILFRDVIESIREYAFQQSPYPVILSLENHCGLEQQATMARHLRAILGDMLLTQPLEGQDPRDLPSPEVRPPRPLPWPRVRAARKARPFLPQQLKGKVLVKGKKLPDLQQETIPQSDNEEEEEEEEEDEGLQERGPQQVRSRGREAGSPTKEASQVAPELSSVVVYCRAVPFPGLAQALRAPRPCHVSSFSERKARKLIREAG</sequence>
<evidence type="ECO:0000256" key="9">
    <source>
        <dbReference type="ARBA" id="ARBA00022963"/>
    </source>
</evidence>
<dbReference type="OrthoDB" id="269822at2759"/>
<comment type="catalytic activity">
    <reaction evidence="12">
        <text>a 1,2-diacyl-sn-glycero-3-phospho-(1D-myo-inositol-4,5-bisphosphate) + H2O = 1D-myo-inositol 1,4,5-trisphosphate + a 1,2-diacyl-sn-glycerol + H(+)</text>
        <dbReference type="Rhea" id="RHEA:33179"/>
        <dbReference type="ChEBI" id="CHEBI:15377"/>
        <dbReference type="ChEBI" id="CHEBI:15378"/>
        <dbReference type="ChEBI" id="CHEBI:17815"/>
        <dbReference type="ChEBI" id="CHEBI:58456"/>
        <dbReference type="ChEBI" id="CHEBI:203600"/>
        <dbReference type="EC" id="3.1.4.11"/>
    </reaction>
    <physiologicalReaction direction="left-to-right" evidence="12">
        <dbReference type="Rhea" id="RHEA:33180"/>
    </physiologicalReaction>
</comment>
<dbReference type="InterPro" id="IPR001192">
    <property type="entry name" value="PI-PLC_fam"/>
</dbReference>
<evidence type="ECO:0000256" key="10">
    <source>
        <dbReference type="ARBA" id="ARBA00023098"/>
    </source>
</evidence>
<keyword evidence="10 13" id="KW-0443">Lipid metabolism</keyword>
<evidence type="ECO:0000259" key="15">
    <source>
        <dbReference type="PROSITE" id="PS50003"/>
    </source>
</evidence>
<dbReference type="SUPFAM" id="SSF50729">
    <property type="entry name" value="PH domain-like"/>
    <property type="match status" value="1"/>
</dbReference>
<feature type="region of interest" description="Disordered" evidence="14">
    <location>
        <begin position="415"/>
        <end position="437"/>
    </location>
</feature>
<dbReference type="SMART" id="SM00054">
    <property type="entry name" value="EFh"/>
    <property type="match status" value="2"/>
</dbReference>
<dbReference type="AlphaFoldDB" id="A0A7K7VNU0"/>
<feature type="domain" description="EF-hand" evidence="17">
    <location>
        <begin position="139"/>
        <end position="174"/>
    </location>
</feature>
<dbReference type="PRINTS" id="PR00390">
    <property type="entry name" value="PHPHLIPASEC"/>
</dbReference>
<feature type="region of interest" description="Disordered" evidence="14">
    <location>
        <begin position="459"/>
        <end position="518"/>
    </location>
</feature>
<dbReference type="GO" id="GO:0005509">
    <property type="term" value="F:calcium ion binding"/>
    <property type="evidence" value="ECO:0007669"/>
    <property type="project" value="InterPro"/>
</dbReference>
<feature type="domain" description="PI-PLC Y-box" evidence="16">
    <location>
        <begin position="519"/>
        <end position="562"/>
    </location>
</feature>
<dbReference type="SMART" id="SM00233">
    <property type="entry name" value="PH"/>
    <property type="match status" value="1"/>
</dbReference>
<gene>
    <name evidence="18" type="primary">Plcd3</name>
    <name evidence="18" type="ORF">EUDELE_R09041</name>
</gene>
<dbReference type="PROSITE" id="PS50007">
    <property type="entry name" value="PIPLC_X_DOMAIN"/>
    <property type="match status" value="1"/>
</dbReference>
<evidence type="ECO:0000256" key="8">
    <source>
        <dbReference type="ARBA" id="ARBA00022837"/>
    </source>
</evidence>
<dbReference type="PANTHER" id="PTHR10336">
    <property type="entry name" value="PHOSPHOINOSITIDE-SPECIFIC PHOSPHOLIPASE C FAMILY PROTEIN"/>
    <property type="match status" value="1"/>
</dbReference>
<keyword evidence="19" id="KW-1185">Reference proteome</keyword>
<dbReference type="SUPFAM" id="SSF47473">
    <property type="entry name" value="EF-hand"/>
    <property type="match status" value="1"/>
</dbReference>
<dbReference type="InterPro" id="IPR001711">
    <property type="entry name" value="PLipase_C_Pinositol-sp_Y"/>
</dbReference>
<dbReference type="EMBL" id="VZSX01000258">
    <property type="protein sequence ID" value="NXA43083.1"/>
    <property type="molecule type" value="Genomic_DNA"/>
</dbReference>
<dbReference type="GO" id="GO:0005737">
    <property type="term" value="C:cytoplasm"/>
    <property type="evidence" value="ECO:0007669"/>
    <property type="project" value="UniProtKB-SubCell"/>
</dbReference>
<evidence type="ECO:0000256" key="11">
    <source>
        <dbReference type="ARBA" id="ARBA00023224"/>
    </source>
</evidence>
<dbReference type="SUPFAM" id="SSF51695">
    <property type="entry name" value="PLC-like phosphodiesterases"/>
    <property type="match status" value="1"/>
</dbReference>
<dbReference type="InterPro" id="IPR018247">
    <property type="entry name" value="EF_Hand_1_Ca_BS"/>
</dbReference>
<keyword evidence="11" id="KW-0807">Transducer</keyword>
<evidence type="ECO:0000256" key="14">
    <source>
        <dbReference type="SAM" id="MobiDB-lite"/>
    </source>
</evidence>
<feature type="domain" description="EF-hand" evidence="17">
    <location>
        <begin position="175"/>
        <end position="210"/>
    </location>
</feature>
<evidence type="ECO:0000256" key="3">
    <source>
        <dbReference type="ARBA" id="ARBA00012368"/>
    </source>
</evidence>
<evidence type="ECO:0000256" key="13">
    <source>
        <dbReference type="RuleBase" id="RU361133"/>
    </source>
</evidence>
<dbReference type="EC" id="3.1.4.11" evidence="3 13"/>
<evidence type="ECO:0000256" key="7">
    <source>
        <dbReference type="ARBA" id="ARBA00022801"/>
    </source>
</evidence>
<feature type="compositionally biased region" description="Pro residues" evidence="14">
    <location>
        <begin position="427"/>
        <end position="436"/>
    </location>
</feature>
<evidence type="ECO:0000313" key="19">
    <source>
        <dbReference type="Proteomes" id="UP000533954"/>
    </source>
</evidence>
<reference evidence="18 19" key="1">
    <citation type="submission" date="2019-09" db="EMBL/GenBank/DDBJ databases">
        <title>Bird 10,000 Genomes (B10K) Project - Family phase.</title>
        <authorList>
            <person name="Zhang G."/>
        </authorList>
    </citation>
    <scope>NUCLEOTIDE SEQUENCE [LARGE SCALE GENOMIC DNA]</scope>
    <source>
        <strain evidence="18">B10K-LSUMZ-16893</strain>
    </source>
</reference>
<keyword evidence="8" id="KW-0106">Calcium</keyword>
<dbReference type="InterPro" id="IPR002048">
    <property type="entry name" value="EF_hand_dom"/>
</dbReference>
<keyword evidence="6" id="KW-0677">Repeat</keyword>
<dbReference type="InterPro" id="IPR039504">
    <property type="entry name" value="PLC-delta3_EF-hand"/>
</dbReference>
<dbReference type="GO" id="GO:0035556">
    <property type="term" value="P:intracellular signal transduction"/>
    <property type="evidence" value="ECO:0007669"/>
    <property type="project" value="InterPro"/>
</dbReference>
<dbReference type="SMART" id="SM00148">
    <property type="entry name" value="PLCXc"/>
    <property type="match status" value="1"/>
</dbReference>
<dbReference type="InterPro" id="IPR011993">
    <property type="entry name" value="PH-like_dom_sf"/>
</dbReference>
<comment type="subcellular location">
    <subcellularLocation>
        <location evidence="2">Cytoplasm</location>
    </subcellularLocation>
</comment>
<dbReference type="InterPro" id="IPR017946">
    <property type="entry name" value="PLC-like_Pdiesterase_TIM-brl"/>
</dbReference>
<evidence type="ECO:0000256" key="1">
    <source>
        <dbReference type="ARBA" id="ARBA00001913"/>
    </source>
</evidence>
<accession>A0A7K7VNU0</accession>
<dbReference type="FunFam" id="2.30.29.30:FF:000088">
    <property type="entry name" value="Phosphoinositide phospholipase C"/>
    <property type="match status" value="1"/>
</dbReference>
<dbReference type="GO" id="GO:0016042">
    <property type="term" value="P:lipid catabolic process"/>
    <property type="evidence" value="ECO:0007669"/>
    <property type="project" value="UniProtKB-KW"/>
</dbReference>
<evidence type="ECO:0000256" key="6">
    <source>
        <dbReference type="ARBA" id="ARBA00022737"/>
    </source>
</evidence>
<dbReference type="PROSITE" id="PS00018">
    <property type="entry name" value="EF_HAND_1"/>
    <property type="match status" value="1"/>
</dbReference>
<dbReference type="Pfam" id="PF00388">
    <property type="entry name" value="PI-PLC-X"/>
    <property type="match status" value="1"/>
</dbReference>
<dbReference type="FunFam" id="1.10.238.10:FF:000005">
    <property type="entry name" value="Phosphoinositide phospholipase C"/>
    <property type="match status" value="1"/>
</dbReference>
<keyword evidence="5" id="KW-0479">Metal-binding</keyword>
<dbReference type="GO" id="GO:0004435">
    <property type="term" value="F:phosphatidylinositol-4,5-bisphosphate phospholipase C activity"/>
    <property type="evidence" value="ECO:0007669"/>
    <property type="project" value="UniProtKB-EC"/>
</dbReference>
<evidence type="ECO:0000259" key="17">
    <source>
        <dbReference type="PROSITE" id="PS50222"/>
    </source>
</evidence>
<dbReference type="InterPro" id="IPR000909">
    <property type="entry name" value="PLipase_C_PInositol-sp_X_dom"/>
</dbReference>
<dbReference type="Gene3D" id="1.10.238.10">
    <property type="entry name" value="EF-hand"/>
    <property type="match status" value="2"/>
</dbReference>
<evidence type="ECO:0000256" key="5">
    <source>
        <dbReference type="ARBA" id="ARBA00022723"/>
    </source>
</evidence>
<evidence type="ECO:0000313" key="18">
    <source>
        <dbReference type="EMBL" id="NXA43083.1"/>
    </source>
</evidence>
<comment type="caution">
    <text evidence="18">The sequence shown here is derived from an EMBL/GenBank/DDBJ whole genome shotgun (WGS) entry which is preliminary data.</text>
</comment>
<dbReference type="Gene3D" id="3.20.20.190">
    <property type="entry name" value="Phosphatidylinositol (PI) phosphodiesterase"/>
    <property type="match status" value="1"/>
</dbReference>
<dbReference type="Proteomes" id="UP000533954">
    <property type="component" value="Unassembled WGS sequence"/>
</dbReference>
<evidence type="ECO:0000259" key="16">
    <source>
        <dbReference type="PROSITE" id="PS50008"/>
    </source>
</evidence>
<keyword evidence="4" id="KW-0963">Cytoplasm</keyword>
<name>A0A7K7VNU0_EUDEL</name>
<protein>
    <recommendedName>
        <fullName evidence="3 13">Phosphoinositide phospholipase C</fullName>
        <ecNumber evidence="3 13">3.1.4.11</ecNumber>
    </recommendedName>
</protein>
<evidence type="ECO:0000256" key="4">
    <source>
        <dbReference type="ARBA" id="ARBA00022490"/>
    </source>
</evidence>
<dbReference type="Pfam" id="PF14788">
    <property type="entry name" value="EF-hand_10"/>
    <property type="match status" value="1"/>
</dbReference>
<dbReference type="PANTHER" id="PTHR10336:SF33">
    <property type="entry name" value="1-PHOSPHATIDYLINOSITOL 4,5-BISPHOSPHATE PHOSPHODIESTERASE DELTA-3"/>
    <property type="match status" value="1"/>
</dbReference>
<evidence type="ECO:0000256" key="2">
    <source>
        <dbReference type="ARBA" id="ARBA00004496"/>
    </source>
</evidence>
<evidence type="ECO:0000256" key="12">
    <source>
        <dbReference type="ARBA" id="ARBA00023674"/>
    </source>
</evidence>
<dbReference type="InterPro" id="IPR011992">
    <property type="entry name" value="EF-hand-dom_pair"/>
</dbReference>
<feature type="domain" description="PH" evidence="15">
    <location>
        <begin position="8"/>
        <end position="116"/>
    </location>
</feature>
<feature type="non-terminal residue" evidence="18">
    <location>
        <position position="1"/>
    </location>
</feature>
<feature type="non-terminal residue" evidence="18">
    <location>
        <position position="562"/>
    </location>
</feature>
<keyword evidence="9 13" id="KW-0442">Lipid degradation</keyword>
<comment type="cofactor">
    <cofactor evidence="1">
        <name>Ca(2+)</name>
        <dbReference type="ChEBI" id="CHEBI:29108"/>
    </cofactor>
</comment>